<name>A0A1E7Q6I5_9GAMM</name>
<sequence length="444" mass="49160">MHRDKLLELSVLSYHRLSPKQVSIKRFTASGGSLGRSEQADWYLPDPERVVSGIHAEITFNQGHYYIIDKSTNGLFVNRAVDALGENSHQLQSADILCLGDYEIQVQLIEHGAATAEKPKPSTDKAQHKQQLATQISSVESGFSIDHFTAPRVAGAMSQMDTSAMDHSASSFNAQGHSQHQDHKNNPNSIYNQSQNQNHDLAMDDHYLAPAALIPDDWNNAWSSHSEPVLTEKMPDKPATTSRKTAVNNGVDEQSQLTAFLTGLGVADLDANTLTGQQWQQLGSALQQSILGLIDVMRARSKVKNSFRVNQTTFQQRENNPLKFSASMDEAFHNLFNRPSSSFMPAKQAIAEAFNDIAEHEAAMLAGVAGISNGLLAQLAPRQFEQADFSQSFIDKINPAQRQARLWQHYRLTHSNLTTELKSTSNGGVNDDFISAYEQYLAKR</sequence>
<organism evidence="3 4">
    <name type="scientific">Rheinheimera salexigens</name>
    <dbReference type="NCBI Taxonomy" id="1628148"/>
    <lineage>
        <taxon>Bacteria</taxon>
        <taxon>Pseudomonadati</taxon>
        <taxon>Pseudomonadota</taxon>
        <taxon>Gammaproteobacteria</taxon>
        <taxon>Chromatiales</taxon>
        <taxon>Chromatiaceae</taxon>
        <taxon>Rheinheimera</taxon>
    </lineage>
</organism>
<reference evidence="4" key="1">
    <citation type="submission" date="2016-09" db="EMBL/GenBank/DDBJ databases">
        <authorList>
            <person name="Wan X."/>
            <person name="Hou S."/>
        </authorList>
    </citation>
    <scope>NUCLEOTIDE SEQUENCE [LARGE SCALE GENOMIC DNA]</scope>
    <source>
        <strain evidence="4">KH87</strain>
    </source>
</reference>
<dbReference type="OrthoDB" id="273564at2"/>
<dbReference type="Gene3D" id="2.60.200.20">
    <property type="match status" value="1"/>
</dbReference>
<feature type="compositionally biased region" description="Polar residues" evidence="1">
    <location>
        <begin position="239"/>
        <end position="249"/>
    </location>
</feature>
<dbReference type="Proteomes" id="UP000242258">
    <property type="component" value="Unassembled WGS sequence"/>
</dbReference>
<feature type="region of interest" description="Disordered" evidence="1">
    <location>
        <begin position="161"/>
        <end position="194"/>
    </location>
</feature>
<evidence type="ECO:0000313" key="3">
    <source>
        <dbReference type="EMBL" id="OEY69747.1"/>
    </source>
</evidence>
<dbReference type="AlphaFoldDB" id="A0A1E7Q6I5"/>
<feature type="region of interest" description="Disordered" evidence="1">
    <location>
        <begin position="229"/>
        <end position="249"/>
    </location>
</feature>
<comment type="caution">
    <text evidence="3">The sequence shown here is derived from an EMBL/GenBank/DDBJ whole genome shotgun (WGS) entry which is preliminary data.</text>
</comment>
<dbReference type="InterPro" id="IPR046883">
    <property type="entry name" value="T6SS_FHA_C"/>
</dbReference>
<dbReference type="NCBIfam" id="TIGR03354">
    <property type="entry name" value="VI_FHA"/>
    <property type="match status" value="1"/>
</dbReference>
<protein>
    <recommendedName>
        <fullName evidence="2">FHA domain-containing protein</fullName>
    </recommendedName>
</protein>
<feature type="domain" description="FHA" evidence="2">
    <location>
        <begin position="32"/>
        <end position="78"/>
    </location>
</feature>
<accession>A0A1E7Q6I5</accession>
<dbReference type="InterPro" id="IPR008984">
    <property type="entry name" value="SMAD_FHA_dom_sf"/>
</dbReference>
<dbReference type="STRING" id="1628148.BI198_09350"/>
<dbReference type="RefSeq" id="WP_070049317.1">
    <property type="nucleotide sequence ID" value="NZ_CBCSDO010000004.1"/>
</dbReference>
<keyword evidence="4" id="KW-1185">Reference proteome</keyword>
<evidence type="ECO:0000259" key="2">
    <source>
        <dbReference type="PROSITE" id="PS50006"/>
    </source>
</evidence>
<dbReference type="SMART" id="SM00240">
    <property type="entry name" value="FHA"/>
    <property type="match status" value="1"/>
</dbReference>
<gene>
    <name evidence="3" type="ORF">BI198_09350</name>
</gene>
<dbReference type="Pfam" id="PF20232">
    <property type="entry name" value="T6SS_FHA_C"/>
    <property type="match status" value="1"/>
</dbReference>
<dbReference type="SUPFAM" id="SSF49879">
    <property type="entry name" value="SMAD/FHA domain"/>
    <property type="match status" value="1"/>
</dbReference>
<dbReference type="EMBL" id="MKEK01000001">
    <property type="protein sequence ID" value="OEY69747.1"/>
    <property type="molecule type" value="Genomic_DNA"/>
</dbReference>
<feature type="compositionally biased region" description="Polar residues" evidence="1">
    <location>
        <begin position="168"/>
        <end position="178"/>
    </location>
</feature>
<dbReference type="Pfam" id="PF00498">
    <property type="entry name" value="FHA"/>
    <property type="match status" value="1"/>
</dbReference>
<dbReference type="InterPro" id="IPR000253">
    <property type="entry name" value="FHA_dom"/>
</dbReference>
<dbReference type="InterPro" id="IPR017735">
    <property type="entry name" value="T6SS_FHA"/>
</dbReference>
<proteinExistence type="predicted"/>
<dbReference type="CDD" id="cd00060">
    <property type="entry name" value="FHA"/>
    <property type="match status" value="1"/>
</dbReference>
<evidence type="ECO:0000313" key="4">
    <source>
        <dbReference type="Proteomes" id="UP000242258"/>
    </source>
</evidence>
<evidence type="ECO:0000256" key="1">
    <source>
        <dbReference type="SAM" id="MobiDB-lite"/>
    </source>
</evidence>
<dbReference type="PROSITE" id="PS50006">
    <property type="entry name" value="FHA_DOMAIN"/>
    <property type="match status" value="1"/>
</dbReference>